<reference evidence="2 3" key="1">
    <citation type="submission" date="2015-07" db="EMBL/GenBank/DDBJ databases">
        <title>Complete genome sequence of Mycobacterium goodii X7B, a facultative thermophilic biodesulfurizing bacterium.</title>
        <authorList>
            <person name="Yu B."/>
            <person name="Li F."/>
            <person name="Xu P."/>
        </authorList>
    </citation>
    <scope>NUCLEOTIDE SEQUENCE [LARGE SCALE GENOMIC DNA]</scope>
    <source>
        <strain evidence="2 3">X7B</strain>
    </source>
</reference>
<dbReference type="SUPFAM" id="SSF52777">
    <property type="entry name" value="CoA-dependent acyltransferases"/>
    <property type="match status" value="1"/>
</dbReference>
<dbReference type="PATRIC" id="fig|134601.6.peg.4670"/>
<dbReference type="Gene3D" id="3.30.559.10">
    <property type="entry name" value="Chloramphenicol acetyltransferase-like domain"/>
    <property type="match status" value="1"/>
</dbReference>
<gene>
    <name evidence="2" type="ORF">AFA91_22615</name>
</gene>
<evidence type="ECO:0000313" key="3">
    <source>
        <dbReference type="Proteomes" id="UP000062255"/>
    </source>
</evidence>
<accession>A0A0K0X9Z7</accession>
<dbReference type="STRING" id="134601.AFA91_22615"/>
<dbReference type="InterPro" id="IPR023213">
    <property type="entry name" value="CAT-like_dom_sf"/>
</dbReference>
<dbReference type="AlphaFoldDB" id="A0A0K0X9Z7"/>
<sequence length="460" mass="48889">MDNVLGLFDQAFYTGEDVTGASGLLQCVWLYDHAVDLDGLRRFHRHLQRGRLSRCIERSPLPFGRHRWVSARRHTDLHIAEAPRARDEFDAWLAEQAGTPLDPEHGPAWHLAVLPFTDGGAGISLVISHSLTDGVGLCAALADATCGRDDPISWPEPGGRGRWQAIREDARQTLRDLPEVGRAVAMAARMVRRGVGAGSANPGKSTGTSPEKSRAKFSGPDEIITPSTATVFVDGEAWDARAASLGGTPNSLLAALAARLGQRAGRVSTAGVVAVGMPVNERTPDDTRANAVTNVDIPVDAALARIDLREIRSATKEAILRRDQNPDERWVLLPLVPLIPRWLLRRLAGVAAGTPTGVVASNLGVVSPAVYRPDGTEAASFSVKSSCTGITKSLMYRTGGLMATLAGRVGGDFFVSVAAYQPGASNSAAQLRDDLTDTLGEFSLTARAAWPTGALPGVPR</sequence>
<proteinExistence type="predicted"/>
<evidence type="ECO:0008006" key="4">
    <source>
        <dbReference type="Google" id="ProtNLM"/>
    </source>
</evidence>
<evidence type="ECO:0000256" key="1">
    <source>
        <dbReference type="SAM" id="MobiDB-lite"/>
    </source>
</evidence>
<protein>
    <recommendedName>
        <fullName evidence="4">Diacylglycerol O-acyltransferase</fullName>
    </recommendedName>
</protein>
<evidence type="ECO:0000313" key="2">
    <source>
        <dbReference type="EMBL" id="AKS34220.1"/>
    </source>
</evidence>
<dbReference type="Proteomes" id="UP000062255">
    <property type="component" value="Chromosome"/>
</dbReference>
<feature type="region of interest" description="Disordered" evidence="1">
    <location>
        <begin position="195"/>
        <end position="221"/>
    </location>
</feature>
<name>A0A0K0X9Z7_MYCGD</name>
<dbReference type="OrthoDB" id="8183309at2"/>
<dbReference type="EMBL" id="CP012150">
    <property type="protein sequence ID" value="AKS34220.1"/>
    <property type="molecule type" value="Genomic_DNA"/>
</dbReference>
<dbReference type="RefSeq" id="WP_049746670.1">
    <property type="nucleotide sequence ID" value="NZ_CP012150.1"/>
</dbReference>
<dbReference type="KEGG" id="mgo:AFA91_22615"/>
<organism evidence="2 3">
    <name type="scientific">Mycolicibacterium goodii</name>
    <name type="common">Mycobacterium goodii</name>
    <dbReference type="NCBI Taxonomy" id="134601"/>
    <lineage>
        <taxon>Bacteria</taxon>
        <taxon>Bacillati</taxon>
        <taxon>Actinomycetota</taxon>
        <taxon>Actinomycetes</taxon>
        <taxon>Mycobacteriales</taxon>
        <taxon>Mycobacteriaceae</taxon>
        <taxon>Mycolicibacterium</taxon>
    </lineage>
</organism>